<dbReference type="AlphaFoldDB" id="A0A9D1IDF9"/>
<dbReference type="GO" id="GO:0042910">
    <property type="term" value="F:xenobiotic transmembrane transporter activity"/>
    <property type="evidence" value="ECO:0007669"/>
    <property type="project" value="InterPro"/>
</dbReference>
<evidence type="ECO:0000256" key="4">
    <source>
        <dbReference type="ARBA" id="ARBA00020268"/>
    </source>
</evidence>
<evidence type="ECO:0000256" key="5">
    <source>
        <dbReference type="ARBA" id="ARBA00022448"/>
    </source>
</evidence>
<evidence type="ECO:0000256" key="12">
    <source>
        <dbReference type="ARBA" id="ARBA00031636"/>
    </source>
</evidence>
<feature type="transmembrane region" description="Helical" evidence="13">
    <location>
        <begin position="331"/>
        <end position="349"/>
    </location>
</feature>
<comment type="caution">
    <text evidence="14">The sequence shown here is derived from an EMBL/GenBank/DDBJ whole genome shotgun (WGS) entry which is preliminary data.</text>
</comment>
<keyword evidence="8 13" id="KW-0812">Transmembrane</keyword>
<sequence length="463" mass="50663">MSQAATNENKMGVMKVRKLLISMSLPMIISMLVQALYNIVDSMYVSYIPDTGTVVNAGEMALAALGYAFPAQNLMIAVATGTGVGVNALLSKSLGEKNFERANLTARNAIFLATCNFVVFALLGGFFSEFFFRMQTQDPIIVGYGKSYLQICTLLSFGLFGQVMFERLLQSTGKTFYTMITQGVGAIFNIIFDPFFIYGWCGFPKMGVAGAALATVLGQIIAFFLAIFYNVRKNEEISLNMRGFRPNKHIIGKIYSVGVPSIIMASIGSVMTFGMNKILTIFSSTATAVFNVYFKLQSFVFMPVFGLNNGMVPIVAYNYGARKPDRIMQTVKLGICVAVGIMMVGLLAFEAFPHLLLGIFNASGNMLRIGIIALRIIGIHLLVAGFDIVCSSMFQALGHGMLSLFVSILRQLVILLPAAYILAMVGGLDAVWWAFPVAECGSMICCIFFLRYIYRKEILPLKG</sequence>
<comment type="similarity">
    <text evidence="3">Belongs to the multi antimicrobial extrusion (MATE) (TC 2.A.66.1) family.</text>
</comment>
<keyword evidence="11 13" id="KW-0472">Membrane</keyword>
<dbReference type="Pfam" id="PF01554">
    <property type="entry name" value="MatE"/>
    <property type="match status" value="2"/>
</dbReference>
<feature type="transmembrane region" description="Helical" evidence="13">
    <location>
        <begin position="20"/>
        <end position="40"/>
    </location>
</feature>
<dbReference type="InterPro" id="IPR048279">
    <property type="entry name" value="MdtK-like"/>
</dbReference>
<dbReference type="PANTHER" id="PTHR43298:SF2">
    <property type="entry name" value="FMN_FAD EXPORTER YEEO-RELATED"/>
    <property type="match status" value="1"/>
</dbReference>
<evidence type="ECO:0000256" key="1">
    <source>
        <dbReference type="ARBA" id="ARBA00003408"/>
    </source>
</evidence>
<comment type="subcellular location">
    <subcellularLocation>
        <location evidence="2">Cell membrane</location>
        <topology evidence="2">Multi-pass membrane protein</topology>
    </subcellularLocation>
</comment>
<comment type="function">
    <text evidence="1">Multidrug efflux pump.</text>
</comment>
<keyword evidence="6" id="KW-0050">Antiport</keyword>
<keyword evidence="5" id="KW-0813">Transport</keyword>
<evidence type="ECO:0000256" key="13">
    <source>
        <dbReference type="SAM" id="Phobius"/>
    </source>
</evidence>
<feature type="transmembrane region" description="Helical" evidence="13">
    <location>
        <begin position="431"/>
        <end position="454"/>
    </location>
</feature>
<accession>A0A9D1IDF9</accession>
<keyword evidence="9 13" id="KW-1133">Transmembrane helix</keyword>
<protein>
    <recommendedName>
        <fullName evidence="4">Probable multidrug resistance protein NorM</fullName>
    </recommendedName>
    <alternativeName>
        <fullName evidence="12">Multidrug-efflux transporter</fullName>
    </alternativeName>
</protein>
<evidence type="ECO:0000313" key="15">
    <source>
        <dbReference type="Proteomes" id="UP000824072"/>
    </source>
</evidence>
<feature type="transmembrane region" description="Helical" evidence="13">
    <location>
        <begin position="206"/>
        <end position="229"/>
    </location>
</feature>
<evidence type="ECO:0000256" key="7">
    <source>
        <dbReference type="ARBA" id="ARBA00022475"/>
    </source>
</evidence>
<keyword evidence="10" id="KW-0406">Ion transport</keyword>
<evidence type="ECO:0000256" key="9">
    <source>
        <dbReference type="ARBA" id="ARBA00022989"/>
    </source>
</evidence>
<dbReference type="InterPro" id="IPR002528">
    <property type="entry name" value="MATE_fam"/>
</dbReference>
<reference evidence="14" key="2">
    <citation type="journal article" date="2021" name="PeerJ">
        <title>Extensive microbial diversity within the chicken gut microbiome revealed by metagenomics and culture.</title>
        <authorList>
            <person name="Gilroy R."/>
            <person name="Ravi A."/>
            <person name="Getino M."/>
            <person name="Pursley I."/>
            <person name="Horton D.L."/>
            <person name="Alikhan N.F."/>
            <person name="Baker D."/>
            <person name="Gharbi K."/>
            <person name="Hall N."/>
            <person name="Watson M."/>
            <person name="Adriaenssens E.M."/>
            <person name="Foster-Nyarko E."/>
            <person name="Jarju S."/>
            <person name="Secka A."/>
            <person name="Antonio M."/>
            <person name="Oren A."/>
            <person name="Chaudhuri R.R."/>
            <person name="La Ragione R."/>
            <person name="Hildebrand F."/>
            <person name="Pallen M.J."/>
        </authorList>
    </citation>
    <scope>NUCLEOTIDE SEQUENCE</scope>
    <source>
        <strain evidence="14">ChiHcec3-11533</strain>
    </source>
</reference>
<feature type="transmembrane region" description="Helical" evidence="13">
    <location>
        <begin position="147"/>
        <end position="165"/>
    </location>
</feature>
<feature type="transmembrane region" description="Helical" evidence="13">
    <location>
        <begin position="177"/>
        <end position="200"/>
    </location>
</feature>
<dbReference type="GO" id="GO:0005886">
    <property type="term" value="C:plasma membrane"/>
    <property type="evidence" value="ECO:0007669"/>
    <property type="project" value="UniProtKB-SubCell"/>
</dbReference>
<proteinExistence type="inferred from homology"/>
<evidence type="ECO:0000256" key="11">
    <source>
        <dbReference type="ARBA" id="ARBA00023136"/>
    </source>
</evidence>
<dbReference type="PIRSF" id="PIRSF006603">
    <property type="entry name" value="DinF"/>
    <property type="match status" value="1"/>
</dbReference>
<feature type="transmembrane region" description="Helical" evidence="13">
    <location>
        <begin position="60"/>
        <end position="89"/>
    </location>
</feature>
<gene>
    <name evidence="14" type="ORF">IAB02_04615</name>
</gene>
<feature type="transmembrane region" description="Helical" evidence="13">
    <location>
        <begin position="369"/>
        <end position="390"/>
    </location>
</feature>
<dbReference type="GO" id="GO:0006811">
    <property type="term" value="P:monoatomic ion transport"/>
    <property type="evidence" value="ECO:0007669"/>
    <property type="project" value="UniProtKB-KW"/>
</dbReference>
<evidence type="ECO:0000313" key="14">
    <source>
        <dbReference type="EMBL" id="HIU33824.1"/>
    </source>
</evidence>
<dbReference type="InterPro" id="IPR050222">
    <property type="entry name" value="MATE_MdtK"/>
</dbReference>
<evidence type="ECO:0000256" key="8">
    <source>
        <dbReference type="ARBA" id="ARBA00022692"/>
    </source>
</evidence>
<name>A0A9D1IDF9_9FIRM</name>
<feature type="transmembrane region" description="Helical" evidence="13">
    <location>
        <begin position="250"/>
        <end position="276"/>
    </location>
</feature>
<dbReference type="Proteomes" id="UP000824072">
    <property type="component" value="Unassembled WGS sequence"/>
</dbReference>
<evidence type="ECO:0000256" key="2">
    <source>
        <dbReference type="ARBA" id="ARBA00004651"/>
    </source>
</evidence>
<evidence type="ECO:0000256" key="6">
    <source>
        <dbReference type="ARBA" id="ARBA00022449"/>
    </source>
</evidence>
<dbReference type="NCBIfam" id="TIGR00797">
    <property type="entry name" value="matE"/>
    <property type="match status" value="1"/>
</dbReference>
<dbReference type="EMBL" id="DVMU01000100">
    <property type="protein sequence ID" value="HIU33824.1"/>
    <property type="molecule type" value="Genomic_DNA"/>
</dbReference>
<organism evidence="14 15">
    <name type="scientific">Candidatus Pullichristensenella excrementigallinarum</name>
    <dbReference type="NCBI Taxonomy" id="2840907"/>
    <lineage>
        <taxon>Bacteria</taxon>
        <taxon>Bacillati</taxon>
        <taxon>Bacillota</taxon>
        <taxon>Clostridia</taxon>
        <taxon>Candidatus Pullichristensenella</taxon>
    </lineage>
</organism>
<evidence type="ECO:0000256" key="3">
    <source>
        <dbReference type="ARBA" id="ARBA00010199"/>
    </source>
</evidence>
<dbReference type="PANTHER" id="PTHR43298">
    <property type="entry name" value="MULTIDRUG RESISTANCE PROTEIN NORM-RELATED"/>
    <property type="match status" value="1"/>
</dbReference>
<reference evidence="14" key="1">
    <citation type="submission" date="2020-10" db="EMBL/GenBank/DDBJ databases">
        <authorList>
            <person name="Gilroy R."/>
        </authorList>
    </citation>
    <scope>NUCLEOTIDE SEQUENCE</scope>
    <source>
        <strain evidence="14">ChiHcec3-11533</strain>
    </source>
</reference>
<feature type="transmembrane region" description="Helical" evidence="13">
    <location>
        <begin position="402"/>
        <end position="425"/>
    </location>
</feature>
<feature type="transmembrane region" description="Helical" evidence="13">
    <location>
        <begin position="296"/>
        <end position="319"/>
    </location>
</feature>
<dbReference type="GO" id="GO:0015297">
    <property type="term" value="F:antiporter activity"/>
    <property type="evidence" value="ECO:0007669"/>
    <property type="project" value="UniProtKB-KW"/>
</dbReference>
<feature type="transmembrane region" description="Helical" evidence="13">
    <location>
        <begin position="109"/>
        <end position="127"/>
    </location>
</feature>
<keyword evidence="7" id="KW-1003">Cell membrane</keyword>
<evidence type="ECO:0000256" key="10">
    <source>
        <dbReference type="ARBA" id="ARBA00023065"/>
    </source>
</evidence>
<dbReference type="CDD" id="cd13144">
    <property type="entry name" value="MATE_like_4"/>
    <property type="match status" value="1"/>
</dbReference>